<dbReference type="PROSITE" id="PS50977">
    <property type="entry name" value="HTH_TETR_2"/>
    <property type="match status" value="1"/>
</dbReference>
<dbReference type="GO" id="GO:0003700">
    <property type="term" value="F:DNA-binding transcription factor activity"/>
    <property type="evidence" value="ECO:0007669"/>
    <property type="project" value="TreeGrafter"/>
</dbReference>
<evidence type="ECO:0000313" key="7">
    <source>
        <dbReference type="EMBL" id="PWV65562.1"/>
    </source>
</evidence>
<dbReference type="InterPro" id="IPR013572">
    <property type="entry name" value="Tscrpt_reg_MAATS_C"/>
</dbReference>
<dbReference type="PANTHER" id="PTHR30055:SF240">
    <property type="entry name" value="HTH-TYPE TRANSCRIPTIONAL REGULATOR ACRR"/>
    <property type="match status" value="1"/>
</dbReference>
<organism evidence="7 8">
    <name type="scientific">Plasticicumulans acidivorans</name>
    <dbReference type="NCBI Taxonomy" id="886464"/>
    <lineage>
        <taxon>Bacteria</taxon>
        <taxon>Pseudomonadati</taxon>
        <taxon>Pseudomonadota</taxon>
        <taxon>Gammaproteobacteria</taxon>
        <taxon>Candidatus Competibacteraceae</taxon>
        <taxon>Plasticicumulans</taxon>
    </lineage>
</organism>
<dbReference type="InterPro" id="IPR001647">
    <property type="entry name" value="HTH_TetR"/>
</dbReference>
<keyword evidence="2" id="KW-0805">Transcription regulation</keyword>
<dbReference type="EMBL" id="QGTJ01000001">
    <property type="protein sequence ID" value="PWV65562.1"/>
    <property type="molecule type" value="Genomic_DNA"/>
</dbReference>
<keyword evidence="3 5" id="KW-0238">DNA-binding</keyword>
<dbReference type="PRINTS" id="PR00455">
    <property type="entry name" value="HTHTETR"/>
</dbReference>
<comment type="caution">
    <text evidence="7">The sequence shown here is derived from an EMBL/GenBank/DDBJ whole genome shotgun (WGS) entry which is preliminary data.</text>
</comment>
<dbReference type="GO" id="GO:0000976">
    <property type="term" value="F:transcription cis-regulatory region binding"/>
    <property type="evidence" value="ECO:0007669"/>
    <property type="project" value="TreeGrafter"/>
</dbReference>
<accession>A0A317MZ67</accession>
<dbReference type="SUPFAM" id="SSF46689">
    <property type="entry name" value="Homeodomain-like"/>
    <property type="match status" value="1"/>
</dbReference>
<evidence type="ECO:0000256" key="4">
    <source>
        <dbReference type="ARBA" id="ARBA00023163"/>
    </source>
</evidence>
<dbReference type="SUPFAM" id="SSF48498">
    <property type="entry name" value="Tetracyclin repressor-like, C-terminal domain"/>
    <property type="match status" value="1"/>
</dbReference>
<feature type="domain" description="HTH tetR-type" evidence="6">
    <location>
        <begin position="10"/>
        <end position="70"/>
    </location>
</feature>
<dbReference type="PANTHER" id="PTHR30055">
    <property type="entry name" value="HTH-TYPE TRANSCRIPTIONAL REGULATOR RUTR"/>
    <property type="match status" value="1"/>
</dbReference>
<dbReference type="InterPro" id="IPR023772">
    <property type="entry name" value="DNA-bd_HTH_TetR-type_CS"/>
</dbReference>
<gene>
    <name evidence="7" type="ORF">C7443_10146</name>
</gene>
<keyword evidence="4" id="KW-0804">Transcription</keyword>
<reference evidence="7 8" key="1">
    <citation type="submission" date="2018-05" db="EMBL/GenBank/DDBJ databases">
        <title>Genomic Encyclopedia of Type Strains, Phase IV (KMG-IV): sequencing the most valuable type-strain genomes for metagenomic binning, comparative biology and taxonomic classification.</title>
        <authorList>
            <person name="Goeker M."/>
        </authorList>
    </citation>
    <scope>NUCLEOTIDE SEQUENCE [LARGE SCALE GENOMIC DNA]</scope>
    <source>
        <strain evidence="7 8">DSM 23606</strain>
    </source>
</reference>
<evidence type="ECO:0000259" key="6">
    <source>
        <dbReference type="PROSITE" id="PS50977"/>
    </source>
</evidence>
<dbReference type="OrthoDB" id="5816932at2"/>
<dbReference type="Pfam" id="PF00440">
    <property type="entry name" value="TetR_N"/>
    <property type="match status" value="1"/>
</dbReference>
<dbReference type="Pfam" id="PF08361">
    <property type="entry name" value="TetR_C_2"/>
    <property type="match status" value="1"/>
</dbReference>
<evidence type="ECO:0000256" key="3">
    <source>
        <dbReference type="ARBA" id="ARBA00023125"/>
    </source>
</evidence>
<keyword evidence="1" id="KW-0678">Repressor</keyword>
<protein>
    <submittedName>
        <fullName evidence="7">TetR family transcriptional regulator</fullName>
    </submittedName>
</protein>
<dbReference type="AlphaFoldDB" id="A0A317MZ67"/>
<sequence length="208" mass="23641">MARKTKAEAEQTRTLILDTAEKLFHEQGVSHTSLADIAQAAGLTRGAIYWHFQDKLDLFNAMHERIAMPFSETLEKLATLEDPLGALRIRCIEDLENLVDDEHLCRVLSVILHKCEYVAEMGQLCERFDSHVCKVMEAKEKVMYHAHQLGQLRRGLDPHLAAVALHNFMLGTISDWLFAPERHCSLRRDARVLVDIFFRGIAAAPLPD</sequence>
<dbReference type="InterPro" id="IPR050109">
    <property type="entry name" value="HTH-type_TetR-like_transc_reg"/>
</dbReference>
<keyword evidence="8" id="KW-1185">Reference proteome</keyword>
<dbReference type="InterPro" id="IPR009057">
    <property type="entry name" value="Homeodomain-like_sf"/>
</dbReference>
<dbReference type="Proteomes" id="UP000246569">
    <property type="component" value="Unassembled WGS sequence"/>
</dbReference>
<evidence type="ECO:0000256" key="1">
    <source>
        <dbReference type="ARBA" id="ARBA00022491"/>
    </source>
</evidence>
<dbReference type="PROSITE" id="PS01081">
    <property type="entry name" value="HTH_TETR_1"/>
    <property type="match status" value="1"/>
</dbReference>
<evidence type="ECO:0000256" key="5">
    <source>
        <dbReference type="PROSITE-ProRule" id="PRU00335"/>
    </source>
</evidence>
<evidence type="ECO:0000256" key="2">
    <source>
        <dbReference type="ARBA" id="ARBA00023015"/>
    </source>
</evidence>
<evidence type="ECO:0000313" key="8">
    <source>
        <dbReference type="Proteomes" id="UP000246569"/>
    </source>
</evidence>
<feature type="DNA-binding region" description="H-T-H motif" evidence="5">
    <location>
        <begin position="33"/>
        <end position="52"/>
    </location>
</feature>
<dbReference type="Gene3D" id="1.10.357.10">
    <property type="entry name" value="Tetracycline Repressor, domain 2"/>
    <property type="match status" value="1"/>
</dbReference>
<dbReference type="RefSeq" id="WP_110016568.1">
    <property type="nucleotide sequence ID" value="NZ_QGTJ01000001.1"/>
</dbReference>
<dbReference type="InterPro" id="IPR036271">
    <property type="entry name" value="Tet_transcr_reg_TetR-rel_C_sf"/>
</dbReference>
<name>A0A317MZ67_9GAMM</name>
<proteinExistence type="predicted"/>